<dbReference type="Pfam" id="PF00931">
    <property type="entry name" value="NB-ARC"/>
    <property type="match status" value="1"/>
</dbReference>
<evidence type="ECO:0000313" key="11">
    <source>
        <dbReference type="Proteomes" id="UP000652761"/>
    </source>
</evidence>
<dbReference type="InterPro" id="IPR042197">
    <property type="entry name" value="Apaf_helical"/>
</dbReference>
<keyword evidence="11" id="KW-1185">Reference proteome</keyword>
<evidence type="ECO:0000256" key="4">
    <source>
        <dbReference type="ARBA" id="ARBA00022741"/>
    </source>
</evidence>
<feature type="domain" description="Disease resistance protein winged helix" evidence="8">
    <location>
        <begin position="438"/>
        <end position="505"/>
    </location>
</feature>
<keyword evidence="2" id="KW-0433">Leucine-rich repeat</keyword>
<dbReference type="InterPro" id="IPR032675">
    <property type="entry name" value="LRR_dom_sf"/>
</dbReference>
<dbReference type="Gene3D" id="3.80.10.10">
    <property type="entry name" value="Ribonuclease Inhibitor"/>
    <property type="match status" value="1"/>
</dbReference>
<evidence type="ECO:0000256" key="5">
    <source>
        <dbReference type="ARBA" id="ARBA00022821"/>
    </source>
</evidence>
<comment type="similarity">
    <text evidence="1">Belongs to the disease resistance NB-LRR family.</text>
</comment>
<dbReference type="Gene3D" id="1.10.10.10">
    <property type="entry name" value="Winged helix-like DNA-binding domain superfamily/Winged helix DNA-binding domain"/>
    <property type="match status" value="1"/>
</dbReference>
<comment type="caution">
    <text evidence="10">The sequence shown here is derived from an EMBL/GenBank/DDBJ whole genome shotgun (WGS) entry which is preliminary data.</text>
</comment>
<reference evidence="10" key="1">
    <citation type="submission" date="2017-07" db="EMBL/GenBank/DDBJ databases">
        <title>Taro Niue Genome Assembly and Annotation.</title>
        <authorList>
            <person name="Atibalentja N."/>
            <person name="Keating K."/>
            <person name="Fields C.J."/>
        </authorList>
    </citation>
    <scope>NUCLEOTIDE SEQUENCE</scope>
    <source>
        <strain evidence="10">Niue_2</strain>
        <tissue evidence="10">Leaf</tissue>
    </source>
</reference>
<dbReference type="PRINTS" id="PR00364">
    <property type="entry name" value="DISEASERSIST"/>
</dbReference>
<dbReference type="GO" id="GO:0098542">
    <property type="term" value="P:defense response to other organism"/>
    <property type="evidence" value="ECO:0007669"/>
    <property type="project" value="TreeGrafter"/>
</dbReference>
<evidence type="ECO:0000259" key="8">
    <source>
        <dbReference type="Pfam" id="PF23559"/>
    </source>
</evidence>
<dbReference type="Proteomes" id="UP000652761">
    <property type="component" value="Unassembled WGS sequence"/>
</dbReference>
<organism evidence="10 11">
    <name type="scientific">Colocasia esculenta</name>
    <name type="common">Wild taro</name>
    <name type="synonym">Arum esculentum</name>
    <dbReference type="NCBI Taxonomy" id="4460"/>
    <lineage>
        <taxon>Eukaryota</taxon>
        <taxon>Viridiplantae</taxon>
        <taxon>Streptophyta</taxon>
        <taxon>Embryophyta</taxon>
        <taxon>Tracheophyta</taxon>
        <taxon>Spermatophyta</taxon>
        <taxon>Magnoliopsida</taxon>
        <taxon>Liliopsida</taxon>
        <taxon>Araceae</taxon>
        <taxon>Aroideae</taxon>
        <taxon>Colocasieae</taxon>
        <taxon>Colocasia</taxon>
    </lineage>
</organism>
<evidence type="ECO:0000259" key="9">
    <source>
        <dbReference type="Pfam" id="PF23598"/>
    </source>
</evidence>
<dbReference type="InterPro" id="IPR041118">
    <property type="entry name" value="Rx_N"/>
</dbReference>
<dbReference type="InterPro" id="IPR027417">
    <property type="entry name" value="P-loop_NTPase"/>
</dbReference>
<dbReference type="Pfam" id="PF23559">
    <property type="entry name" value="WHD_DRP"/>
    <property type="match status" value="1"/>
</dbReference>
<accession>A0A843WRN1</accession>
<name>A0A843WRN1_COLES</name>
<dbReference type="AlphaFoldDB" id="A0A843WRN1"/>
<feature type="domain" description="Disease resistance R13L4/SHOC-2-like LRR" evidence="9">
    <location>
        <begin position="604"/>
        <end position="712"/>
    </location>
</feature>
<dbReference type="GO" id="GO:0043531">
    <property type="term" value="F:ADP binding"/>
    <property type="evidence" value="ECO:0007669"/>
    <property type="project" value="InterPro"/>
</dbReference>
<evidence type="ECO:0000256" key="3">
    <source>
        <dbReference type="ARBA" id="ARBA00022737"/>
    </source>
</evidence>
<dbReference type="PANTHER" id="PTHR23155">
    <property type="entry name" value="DISEASE RESISTANCE PROTEIN RP"/>
    <property type="match status" value="1"/>
</dbReference>
<dbReference type="InterPro" id="IPR036388">
    <property type="entry name" value="WH-like_DNA-bd_sf"/>
</dbReference>
<proteinExistence type="inferred from homology"/>
<gene>
    <name evidence="10" type="ORF">Taro_045579</name>
</gene>
<keyword evidence="3" id="KW-0677">Repeat</keyword>
<evidence type="ECO:0000256" key="1">
    <source>
        <dbReference type="ARBA" id="ARBA00008894"/>
    </source>
</evidence>
<evidence type="ECO:0000313" key="10">
    <source>
        <dbReference type="EMBL" id="MQM12659.1"/>
    </source>
</evidence>
<evidence type="ECO:0000259" key="6">
    <source>
        <dbReference type="Pfam" id="PF00931"/>
    </source>
</evidence>
<dbReference type="InterPro" id="IPR055414">
    <property type="entry name" value="LRR_R13L4/SHOC2-like"/>
</dbReference>
<dbReference type="Gene3D" id="3.40.50.300">
    <property type="entry name" value="P-loop containing nucleotide triphosphate hydrolases"/>
    <property type="match status" value="1"/>
</dbReference>
<sequence>MAMTAATLSTVMWKIDRLLGMPGSSGLSSLESAPVEEALNSLRSILPKLLSAANVVEEEELPEAVHDAAGEWMDKVKAVAYDAEDVLDDCEHELLLQLQLDAAEQPAAVGDSVVSTAAGASSVLLHLSDIRRRFEGIMTEHAQTLNLRLEGIAMMPSPTILSAVPPPSDPIQPTVYGREDDMEKIVQLLLSSSPQQQHGDQHLPIIAVVGDEGIGKTTLCRLVYTDPRICEHFDFRIWASASQQCLAMDAIAGDSNYRGIGDLAHLSHWELTHNRFLLMVDDLEPEDLGFWESVYNHLSVGVRGSQVLLTSRTEEHLAKVMAAATAMPSYHRLGHLTEESSWSLFKDYALHGRDLEVSSSLEAVGRQICRKCGGSPLLLKMMGALLHSDAASEEEHWEKVLLISRCWKSQHRAIQAVPGFCFRRLPSHLRRCLVYCSLFPKGYPFTRDQLVRLWMAQDFLPPEEGKQMEDVGNGIIDRLLWCSFLEHPPIGEQTLVMPGPIHDLARSHLEVTECSRKDDVEEISMDARHSSLVPCNTCNGEIQLPSYSKPVHLKSCFLVKSWGHAGDGFYFPAEDVFRLQIPGDFFLSLSHLSSLDLSYSNVEELPESVGMLTHLRYLSLNHTYIKELPESIATLHSLWTLELRSCMQLRALPKAFKKLTSLRHLDTQALRFPLFDIGELTDLRTLTRFIVGRGRRSSASTISQLKHLGGLRGELHIIGLGQVLLGSSWQR</sequence>
<dbReference type="InterPro" id="IPR058922">
    <property type="entry name" value="WHD_DRP"/>
</dbReference>
<dbReference type="Pfam" id="PF18052">
    <property type="entry name" value="Rx_N"/>
    <property type="match status" value="1"/>
</dbReference>
<dbReference type="InterPro" id="IPR044974">
    <property type="entry name" value="Disease_R_plants"/>
</dbReference>
<keyword evidence="4" id="KW-0547">Nucleotide-binding</keyword>
<dbReference type="Gene3D" id="1.10.8.430">
    <property type="entry name" value="Helical domain of apoptotic protease-activating factors"/>
    <property type="match status" value="1"/>
</dbReference>
<feature type="domain" description="NB-ARC" evidence="6">
    <location>
        <begin position="179"/>
        <end position="353"/>
    </location>
</feature>
<dbReference type="SUPFAM" id="SSF52058">
    <property type="entry name" value="L domain-like"/>
    <property type="match status" value="1"/>
</dbReference>
<keyword evidence="5" id="KW-0611">Plant defense</keyword>
<protein>
    <submittedName>
        <fullName evidence="10">Uncharacterized protein</fullName>
    </submittedName>
</protein>
<dbReference type="Gene3D" id="1.20.5.4130">
    <property type="match status" value="1"/>
</dbReference>
<evidence type="ECO:0000259" key="7">
    <source>
        <dbReference type="Pfam" id="PF18052"/>
    </source>
</evidence>
<dbReference type="InterPro" id="IPR002182">
    <property type="entry name" value="NB-ARC"/>
</dbReference>
<feature type="domain" description="Disease resistance N-terminal" evidence="7">
    <location>
        <begin position="35"/>
        <end position="96"/>
    </location>
</feature>
<dbReference type="PANTHER" id="PTHR23155:SF1226">
    <property type="entry name" value="OS05G0492600 PROTEIN"/>
    <property type="match status" value="1"/>
</dbReference>
<dbReference type="OrthoDB" id="1658288at2759"/>
<evidence type="ECO:0000256" key="2">
    <source>
        <dbReference type="ARBA" id="ARBA00022614"/>
    </source>
</evidence>
<dbReference type="Pfam" id="PF23598">
    <property type="entry name" value="LRR_14"/>
    <property type="match status" value="1"/>
</dbReference>
<dbReference type="SUPFAM" id="SSF52540">
    <property type="entry name" value="P-loop containing nucleoside triphosphate hydrolases"/>
    <property type="match status" value="1"/>
</dbReference>
<dbReference type="EMBL" id="NMUH01005394">
    <property type="protein sequence ID" value="MQM12659.1"/>
    <property type="molecule type" value="Genomic_DNA"/>
</dbReference>